<sequence>MQTIVRIGSRTFAALSLVSLLGGCGVAAKIEARNDYRTSADQYKACLTANPAAPQNCEGLRLAMETDERKFNNLSAGTNPGSQISHNVTILNR</sequence>
<protein>
    <recommendedName>
        <fullName evidence="3">Lipoprotein</fullName>
    </recommendedName>
</protein>
<dbReference type="PROSITE" id="PS51257">
    <property type="entry name" value="PROKAR_LIPOPROTEIN"/>
    <property type="match status" value="1"/>
</dbReference>
<keyword evidence="2" id="KW-1185">Reference proteome</keyword>
<name>A0A562RHX1_9BRAD</name>
<proteinExistence type="predicted"/>
<organism evidence="1 2">
    <name type="scientific">Bradyrhizobium huanghuaihaiense</name>
    <dbReference type="NCBI Taxonomy" id="990078"/>
    <lineage>
        <taxon>Bacteria</taxon>
        <taxon>Pseudomonadati</taxon>
        <taxon>Pseudomonadota</taxon>
        <taxon>Alphaproteobacteria</taxon>
        <taxon>Hyphomicrobiales</taxon>
        <taxon>Nitrobacteraceae</taxon>
        <taxon>Bradyrhizobium</taxon>
    </lineage>
</organism>
<evidence type="ECO:0000313" key="2">
    <source>
        <dbReference type="Proteomes" id="UP000316291"/>
    </source>
</evidence>
<dbReference type="EMBL" id="VLLA01000009">
    <property type="protein sequence ID" value="TWI68681.1"/>
    <property type="molecule type" value="Genomic_DNA"/>
</dbReference>
<evidence type="ECO:0000313" key="1">
    <source>
        <dbReference type="EMBL" id="TWI68681.1"/>
    </source>
</evidence>
<evidence type="ECO:0008006" key="3">
    <source>
        <dbReference type="Google" id="ProtNLM"/>
    </source>
</evidence>
<gene>
    <name evidence="1" type="ORF">IQ16_03872</name>
</gene>
<reference evidence="1 2" key="1">
    <citation type="journal article" date="2015" name="Stand. Genomic Sci.">
        <title>Genomic Encyclopedia of Bacterial and Archaeal Type Strains, Phase III: the genomes of soil and plant-associated and newly described type strains.</title>
        <authorList>
            <person name="Whitman W.B."/>
            <person name="Woyke T."/>
            <person name="Klenk H.P."/>
            <person name="Zhou Y."/>
            <person name="Lilburn T.G."/>
            <person name="Beck B.J."/>
            <person name="De Vos P."/>
            <person name="Vandamme P."/>
            <person name="Eisen J.A."/>
            <person name="Garrity G."/>
            <person name="Hugenholtz P."/>
            <person name="Kyrpides N.C."/>
        </authorList>
    </citation>
    <scope>NUCLEOTIDE SEQUENCE [LARGE SCALE GENOMIC DNA]</scope>
    <source>
        <strain evidence="1 2">CGMCC 1.10948</strain>
    </source>
</reference>
<accession>A0A562RHX1</accession>
<dbReference type="AlphaFoldDB" id="A0A562RHX1"/>
<comment type="caution">
    <text evidence="1">The sequence shown here is derived from an EMBL/GenBank/DDBJ whole genome shotgun (WGS) entry which is preliminary data.</text>
</comment>
<dbReference type="Proteomes" id="UP000316291">
    <property type="component" value="Unassembled WGS sequence"/>
</dbReference>